<evidence type="ECO:0000313" key="1">
    <source>
        <dbReference type="EMBL" id="OIQ69071.1"/>
    </source>
</evidence>
<name>A0A1J5PMS8_9ZZZZ</name>
<reference evidence="1" key="1">
    <citation type="submission" date="2016-10" db="EMBL/GenBank/DDBJ databases">
        <title>Sequence of Gallionella enrichment culture.</title>
        <authorList>
            <person name="Poehlein A."/>
            <person name="Muehling M."/>
            <person name="Daniel R."/>
        </authorList>
    </citation>
    <scope>NUCLEOTIDE SEQUENCE</scope>
</reference>
<comment type="caution">
    <text evidence="1">The sequence shown here is derived from an EMBL/GenBank/DDBJ whole genome shotgun (WGS) entry which is preliminary data.</text>
</comment>
<organism evidence="1">
    <name type="scientific">mine drainage metagenome</name>
    <dbReference type="NCBI Taxonomy" id="410659"/>
    <lineage>
        <taxon>unclassified sequences</taxon>
        <taxon>metagenomes</taxon>
        <taxon>ecological metagenomes</taxon>
    </lineage>
</organism>
<gene>
    <name evidence="1" type="ORF">GALL_493300</name>
</gene>
<dbReference type="AlphaFoldDB" id="A0A1J5PMS8"/>
<sequence length="68" mass="7775">MLQAAVVDLLNSNQRAQIREFCITYARYLSQILDRFEATVRFSPSHNSSGKDWSDARQCIQLLRTGAI</sequence>
<proteinExistence type="predicted"/>
<protein>
    <submittedName>
        <fullName evidence="1">Uncharacterized protein</fullName>
    </submittedName>
</protein>
<accession>A0A1J5PMS8</accession>
<dbReference type="EMBL" id="MLJW01004935">
    <property type="protein sequence ID" value="OIQ69071.1"/>
    <property type="molecule type" value="Genomic_DNA"/>
</dbReference>